<protein>
    <submittedName>
        <fullName evidence="1">Uncharacterized protein</fullName>
    </submittedName>
</protein>
<proteinExistence type="predicted"/>
<reference evidence="1" key="1">
    <citation type="submission" date="2017-08" db="EMBL/GenBank/DDBJ databases">
        <authorList>
            <consortium name="Urmite Genomes"/>
        </authorList>
    </citation>
    <scope>NUCLEOTIDE SEQUENCE [LARGE SCALE GENOMIC DNA]</scope>
    <source>
        <strain evidence="1">IHUMI-LCC2</strain>
    </source>
</reference>
<name>A0A2I2L3C4_9VIRU</name>
<dbReference type="GeneID" id="35381853"/>
<gene>
    <name evidence="1" type="ORF">ORPV_119</name>
</gene>
<evidence type="ECO:0000313" key="2">
    <source>
        <dbReference type="Proteomes" id="UP000236316"/>
    </source>
</evidence>
<dbReference type="RefSeq" id="YP_009448325.1">
    <property type="nucleotide sequence ID" value="NC_036594.1"/>
</dbReference>
<sequence>METLIIKCGHEELQYKGNDYKLAITRLGNTFPNFEQLIVHNILELTCFKLSDKDLINGINFICMNYKDISKVIIDDNAPSTITYYLMNDKYLSKSLLILFEYFSANVHNSIIPFLYSICAKHNIIIDDINVRTYIKDRIENIEEYNYNLKYLILERLSLEYAIYKKEDINGNLIIGFNEVMEYDNDNGYKYVYYPKDNKSNIIRIERNNRFHIYYKNKVSKYLNKSNKREAIIEGERKWIYENDVLMLVGDDRNYKLIGSRALTISILDGVIFYEGSDLVAMIPPDVLYYNLLHCNLEDLCVAQHPTRKESEIIKYKKKMILGRHR</sequence>
<accession>A0A2I2L3C4</accession>
<organism evidence="1">
    <name type="scientific">Orpheovirus IHUMI-LCC2</name>
    <dbReference type="NCBI Taxonomy" id="2023057"/>
    <lineage>
        <taxon>Viruses</taxon>
        <taxon>Varidnaviria</taxon>
        <taxon>Bamfordvirae</taxon>
        <taxon>Nucleocytoviricota</taxon>
        <taxon>Megaviricetes</taxon>
        <taxon>Pimascovirales</taxon>
        <taxon>Ocovirineae</taxon>
        <taxon>Orpheoviridae</taxon>
        <taxon>Alphaorpheovirus</taxon>
        <taxon>Alphaorpheovirus massiliense</taxon>
    </lineage>
</organism>
<evidence type="ECO:0000313" key="1">
    <source>
        <dbReference type="EMBL" id="SNW62023.1"/>
    </source>
</evidence>
<keyword evidence="2" id="KW-1185">Reference proteome</keyword>
<dbReference type="EMBL" id="LT906555">
    <property type="protein sequence ID" value="SNW62023.1"/>
    <property type="molecule type" value="Genomic_DNA"/>
</dbReference>
<dbReference type="KEGG" id="vg:35381853"/>
<dbReference type="Proteomes" id="UP000236316">
    <property type="component" value="Segment"/>
</dbReference>